<sequence>MYLTKSPLANPSLRVAVDSAPGAAVKEDLEIGVHLDPAVKEVQYNPTYETMFAPEFGPENPFRTQQMAAPRNMLSGYAEPAHINDCMIEQQRRTCVTDGYTFRSFVKNVLDILVL</sequence>
<proteinExistence type="predicted"/>
<reference evidence="1 2" key="1">
    <citation type="submission" date="2013-11" db="EMBL/GenBank/DDBJ databases">
        <title>The Damaraland mole rat (Fukomys damarensis) genome and evolution of African mole rats.</title>
        <authorList>
            <person name="Gladyshev V.N."/>
            <person name="Fang X."/>
        </authorList>
    </citation>
    <scope>NUCLEOTIDE SEQUENCE [LARGE SCALE GENOMIC DNA]</scope>
    <source>
        <tissue evidence="1">Liver</tissue>
    </source>
</reference>
<dbReference type="AlphaFoldDB" id="A0A091DPT1"/>
<dbReference type="PANTHER" id="PTHR43979:SF1">
    <property type="entry name" value="PRE-MRNA-PROCESSING FACTOR 17"/>
    <property type="match status" value="1"/>
</dbReference>
<evidence type="ECO:0000313" key="2">
    <source>
        <dbReference type="Proteomes" id="UP000028990"/>
    </source>
</evidence>
<dbReference type="GO" id="GO:0000398">
    <property type="term" value="P:mRNA splicing, via spliceosome"/>
    <property type="evidence" value="ECO:0007669"/>
    <property type="project" value="InterPro"/>
</dbReference>
<dbReference type="EMBL" id="KN122191">
    <property type="protein sequence ID" value="KFO32250.1"/>
    <property type="molecule type" value="Genomic_DNA"/>
</dbReference>
<organism evidence="1 2">
    <name type="scientific">Fukomys damarensis</name>
    <name type="common">Damaraland mole rat</name>
    <name type="synonym">Cryptomys damarensis</name>
    <dbReference type="NCBI Taxonomy" id="885580"/>
    <lineage>
        <taxon>Eukaryota</taxon>
        <taxon>Metazoa</taxon>
        <taxon>Chordata</taxon>
        <taxon>Craniata</taxon>
        <taxon>Vertebrata</taxon>
        <taxon>Euteleostomi</taxon>
        <taxon>Mammalia</taxon>
        <taxon>Eutheria</taxon>
        <taxon>Euarchontoglires</taxon>
        <taxon>Glires</taxon>
        <taxon>Rodentia</taxon>
        <taxon>Hystricomorpha</taxon>
        <taxon>Bathyergidae</taxon>
        <taxon>Fukomys</taxon>
    </lineage>
</organism>
<accession>A0A091DPT1</accession>
<gene>
    <name evidence="1" type="ORF">H920_06353</name>
</gene>
<dbReference type="GO" id="GO:0003729">
    <property type="term" value="F:mRNA binding"/>
    <property type="evidence" value="ECO:0007669"/>
    <property type="project" value="TreeGrafter"/>
</dbReference>
<dbReference type="PANTHER" id="PTHR43979">
    <property type="entry name" value="PRE-MRNA-PROCESSING FACTOR 17"/>
    <property type="match status" value="1"/>
</dbReference>
<dbReference type="InterPro" id="IPR032847">
    <property type="entry name" value="PRPF17"/>
</dbReference>
<dbReference type="Proteomes" id="UP000028990">
    <property type="component" value="Unassembled WGS sequence"/>
</dbReference>
<keyword evidence="2" id="KW-1185">Reference proteome</keyword>
<name>A0A091DPT1_FUKDA</name>
<protein>
    <submittedName>
        <fullName evidence="1">Pre-mRNA-processing factor 17</fullName>
    </submittedName>
</protein>
<dbReference type="GO" id="GO:0071013">
    <property type="term" value="C:catalytic step 2 spliceosome"/>
    <property type="evidence" value="ECO:0007669"/>
    <property type="project" value="InterPro"/>
</dbReference>
<evidence type="ECO:0000313" key="1">
    <source>
        <dbReference type="EMBL" id="KFO32250.1"/>
    </source>
</evidence>